<evidence type="ECO:0000256" key="1">
    <source>
        <dbReference type="SAM" id="Coils"/>
    </source>
</evidence>
<keyword evidence="1" id="KW-0175">Coiled coil</keyword>
<dbReference type="AlphaFoldDB" id="A0A8S3RA62"/>
<feature type="coiled-coil region" evidence="1">
    <location>
        <begin position="87"/>
        <end position="121"/>
    </location>
</feature>
<dbReference type="PANTHER" id="PTHR46880">
    <property type="entry name" value="RAS-ASSOCIATING DOMAIN-CONTAINING PROTEIN"/>
    <property type="match status" value="1"/>
</dbReference>
<organism evidence="3 4">
    <name type="scientific">Mytilus edulis</name>
    <name type="common">Blue mussel</name>
    <dbReference type="NCBI Taxonomy" id="6550"/>
    <lineage>
        <taxon>Eukaryota</taxon>
        <taxon>Metazoa</taxon>
        <taxon>Spiralia</taxon>
        <taxon>Lophotrochozoa</taxon>
        <taxon>Mollusca</taxon>
        <taxon>Bivalvia</taxon>
        <taxon>Autobranchia</taxon>
        <taxon>Pteriomorphia</taxon>
        <taxon>Mytilida</taxon>
        <taxon>Mytiloidea</taxon>
        <taxon>Mytilidae</taxon>
        <taxon>Mytilinae</taxon>
        <taxon>Mytilus</taxon>
    </lineage>
</organism>
<protein>
    <submittedName>
        <fullName evidence="3">Uncharacterized protein</fullName>
    </submittedName>
</protein>
<dbReference type="InterPro" id="IPR012337">
    <property type="entry name" value="RNaseH-like_sf"/>
</dbReference>
<evidence type="ECO:0000313" key="4">
    <source>
        <dbReference type="Proteomes" id="UP000683360"/>
    </source>
</evidence>
<dbReference type="Proteomes" id="UP000683360">
    <property type="component" value="Unassembled WGS sequence"/>
</dbReference>
<proteinExistence type="predicted"/>
<dbReference type="PANTHER" id="PTHR46880:SF9">
    <property type="entry name" value="ZINC FINGER PROTEIN 862"/>
    <property type="match status" value="1"/>
</dbReference>
<sequence length="680" mass="78040">MFRLLIILQLSFASFGFLLNTKAPSSSSNGNNQYITVAEYYADKASLRHEMDRTLNLLTSQIEQRLFQMQSPTDAIERKYNETFENLMKVSAKLETTEAKYKFLEQKYATLEKVVQHLESELTLGKNNLRDVKVRLSNIEQSKSINQILELNQMREKIKLMENSVNQLQGNEQSRSQDFLALYNITLIANNHIAKLQHITELQDNYLAEQNVTYSKEISILYGRAGNHDNQLLILKNETEAQGHQLYLQNQNCTDQINYLQNKTNQQDQQFTSILTEIGRMNETTHTEMLRFKKVQAKQVSGIRNGVAALMKRENPEIVVTHCLAHRVELSFKDAIKSSKLYDKTITLLLGLYYLYRRGPKQKKALKRAFSALNMTKILPTRVGGTRWMPHMLRAINVIIKGYRGFKAHLESASHENPKAEGLAKIRTDVAVVTFMLNLKEIISPLNRLSLILQKQNLTLYNGHAQIKATTEVLKICKPKYGDHEIHLVKKNLKSTLIRSGMDIEEVNTEWAILKSLIYQSNRLIDGALTWGSVFETFRDGLDNIKLVIDALLSLPPTSVNKETTFSRIKLSKGKRRGHLKTDTLKDLIQVEIETDNVEQFDPKLDDRRRRVGYSRPSRLTETLQTNTVDQETVVVGHDEIDTPAAGQDIQGSIYRDIATLRPMQESHIVIQRWQISAKR</sequence>
<name>A0A8S3RA62_MYTED</name>
<feature type="signal peptide" evidence="2">
    <location>
        <begin position="1"/>
        <end position="16"/>
    </location>
</feature>
<feature type="chain" id="PRO_5035877483" evidence="2">
    <location>
        <begin position="17"/>
        <end position="680"/>
    </location>
</feature>
<evidence type="ECO:0000256" key="2">
    <source>
        <dbReference type="SAM" id="SignalP"/>
    </source>
</evidence>
<dbReference type="OrthoDB" id="6152466at2759"/>
<dbReference type="EMBL" id="CAJPWZ010001044">
    <property type="protein sequence ID" value="CAG2206217.1"/>
    <property type="molecule type" value="Genomic_DNA"/>
</dbReference>
<keyword evidence="4" id="KW-1185">Reference proteome</keyword>
<keyword evidence="2" id="KW-0732">Signal</keyword>
<dbReference type="SUPFAM" id="SSF53098">
    <property type="entry name" value="Ribonuclease H-like"/>
    <property type="match status" value="1"/>
</dbReference>
<evidence type="ECO:0000313" key="3">
    <source>
        <dbReference type="EMBL" id="CAG2206217.1"/>
    </source>
</evidence>
<comment type="caution">
    <text evidence="3">The sequence shown here is derived from an EMBL/GenBank/DDBJ whole genome shotgun (WGS) entry which is preliminary data.</text>
</comment>
<reference evidence="3" key="1">
    <citation type="submission" date="2021-03" db="EMBL/GenBank/DDBJ databases">
        <authorList>
            <person name="Bekaert M."/>
        </authorList>
    </citation>
    <scope>NUCLEOTIDE SEQUENCE</scope>
</reference>
<accession>A0A8S3RA62</accession>
<gene>
    <name evidence="3" type="ORF">MEDL_20549</name>
</gene>